<feature type="transmembrane region" description="Helical" evidence="8">
    <location>
        <begin position="336"/>
        <end position="353"/>
    </location>
</feature>
<dbReference type="FunFam" id="1.20.1640.10:FF:000001">
    <property type="entry name" value="Efflux pump membrane transporter"/>
    <property type="match status" value="1"/>
</dbReference>
<feature type="transmembrane region" description="Helical" evidence="8">
    <location>
        <begin position="387"/>
        <end position="411"/>
    </location>
</feature>
<dbReference type="Gene3D" id="3.30.70.1430">
    <property type="entry name" value="Multidrug efflux transporter AcrB pore domain"/>
    <property type="match status" value="2"/>
</dbReference>
<evidence type="ECO:0000256" key="8">
    <source>
        <dbReference type="SAM" id="Phobius"/>
    </source>
</evidence>
<accession>A0A7S7SK63</accession>
<gene>
    <name evidence="9" type="ORF">IRI77_35415</name>
</gene>
<keyword evidence="10" id="KW-1185">Reference proteome</keyword>
<feature type="transmembrane region" description="Helical" evidence="8">
    <location>
        <begin position="12"/>
        <end position="32"/>
    </location>
</feature>
<organism evidence="9 10">
    <name type="scientific">Paludibaculum fermentans</name>
    <dbReference type="NCBI Taxonomy" id="1473598"/>
    <lineage>
        <taxon>Bacteria</taxon>
        <taxon>Pseudomonadati</taxon>
        <taxon>Acidobacteriota</taxon>
        <taxon>Terriglobia</taxon>
        <taxon>Bryobacterales</taxon>
        <taxon>Bryobacteraceae</taxon>
        <taxon>Paludibaculum</taxon>
    </lineage>
</organism>
<dbReference type="GO" id="GO:0005886">
    <property type="term" value="C:plasma membrane"/>
    <property type="evidence" value="ECO:0007669"/>
    <property type="project" value="UniProtKB-SubCell"/>
</dbReference>
<proteinExistence type="predicted"/>
<dbReference type="KEGG" id="pfer:IRI77_35415"/>
<dbReference type="FunFam" id="3.30.70.1430:FF:000001">
    <property type="entry name" value="Efflux pump membrane transporter"/>
    <property type="match status" value="1"/>
</dbReference>
<reference evidence="9 10" key="1">
    <citation type="submission" date="2020-10" db="EMBL/GenBank/DDBJ databases">
        <title>Complete genome sequence of Paludibaculum fermentans P105T, a facultatively anaerobic acidobacterium capable of dissimilatory Fe(III) reduction.</title>
        <authorList>
            <person name="Dedysh S.N."/>
            <person name="Beletsky A.V."/>
            <person name="Kulichevskaya I.S."/>
            <person name="Mardanov A.V."/>
            <person name="Ravin N.V."/>
        </authorList>
    </citation>
    <scope>NUCLEOTIDE SEQUENCE [LARGE SCALE GENOMIC DNA]</scope>
    <source>
        <strain evidence="9 10">P105</strain>
    </source>
</reference>
<dbReference type="PRINTS" id="PR00702">
    <property type="entry name" value="ACRIFLAVINRP"/>
</dbReference>
<comment type="subcellular location">
    <subcellularLocation>
        <location evidence="1">Cell inner membrane</location>
        <topology evidence="1">Multi-pass membrane protein</topology>
    </subcellularLocation>
</comment>
<evidence type="ECO:0000256" key="2">
    <source>
        <dbReference type="ARBA" id="ARBA00022448"/>
    </source>
</evidence>
<evidence type="ECO:0000313" key="9">
    <source>
        <dbReference type="EMBL" id="QOY87969.1"/>
    </source>
</evidence>
<dbReference type="Gene3D" id="3.30.70.1440">
    <property type="entry name" value="Multidrug efflux transporter AcrB pore domain"/>
    <property type="match status" value="1"/>
</dbReference>
<dbReference type="Proteomes" id="UP000593892">
    <property type="component" value="Chromosome"/>
</dbReference>
<evidence type="ECO:0000256" key="1">
    <source>
        <dbReference type="ARBA" id="ARBA00004429"/>
    </source>
</evidence>
<dbReference type="SUPFAM" id="SSF82693">
    <property type="entry name" value="Multidrug efflux transporter AcrB pore domain, PN1, PN2, PC1 and PC2 subdomains"/>
    <property type="match status" value="3"/>
</dbReference>
<feature type="transmembrane region" description="Helical" evidence="8">
    <location>
        <begin position="850"/>
        <end position="870"/>
    </location>
</feature>
<sequence>MHVSKIFIDRPVMTALVTFAIILFGVVGFRALPVAALPSVDYPTIQVQAALPGADPETMASAVATPLEREFSTIAGVKSMNSTNSQSSTSITVQFELKRDIDSAAQDIQSAIAKAGGQLPPNMPRPPSYQKVNPAEQPVLFLSLTSDTLPLYTVDEYAETLLAQRISMASGVSRVTVYGSQKYAVRVQVNPDAMSARGIGIDEVASAIQKNNVNLPTGKLYGSRQAFTVQSNGQLTSADQFRPLVVAWRNGQPVRLSELGNVLDTVENDKAAAWFKGKRGLTLAVQRQPGTNTVEVVDNILALLPQFRRELPASVELQIAFDASQSIRGSIRDVEFTLVLTVCLVILVISLFLRNLSATMIPGVAVPLSIVGTFAVMYLLGYSLNNLSLMALTLSVGFVVDDAIVMLENIVRYMEMGHPRMEAALLASKEIGFTIVSMTVSLVAVFIPVLFMGGIVGRLLHEFAVTITVAILISGFVSLSFTPMLGSRFLKFDHGAKHGRTYMALERGFNGLAWAYDVTLRGVLRHQFITILMSFALLGGTVYLFITMPTGFIPSQDSGFMFGVTRAGQDISYESMANHQLAVASIIQKDPAVEGAIAVAMPGNQGFVFVRMKDRDQRNRSVDDVMASLRPQLAEVPGIMTFLQNPPPITVSGQFSTSAYQMTMQSSNLKEMYDWVEPLMTKMRTLPGFVDINTDLQIASPQVMVEIDRDRAVSMGVTPQQIQDALYSAYGNRQISTIYTPANEYSVILEVDQNFQKNPESLEKLYVRSSQSKLVPLDSLVKRHRTVGPLSVNHFGQLPAVTVAFNLKPGYSLGEAADAVMSAVRELRMPATIGVNFQGTVKEFQESFQGLSVLLIVAILVIYIVLGILYESFIHPITILSGLPSAVFGALVTLRLFHKELDLYAFVGLIMLFGVVKKNAIMMIDFALEAQRVEGKPAHEAIYEGCKLRFRPIMMTTVAALFGTLPIALKYGEGADARQPLGLAVVGGLIVSQFLTLYITPVIYLYMERFQRWLRPETPLQLENVSRMASR</sequence>
<feature type="transmembrane region" description="Helical" evidence="8">
    <location>
        <begin position="360"/>
        <end position="381"/>
    </location>
</feature>
<keyword evidence="6 8" id="KW-1133">Transmembrane helix</keyword>
<feature type="transmembrane region" description="Helical" evidence="8">
    <location>
        <begin position="463"/>
        <end position="482"/>
    </location>
</feature>
<dbReference type="RefSeq" id="WP_194449632.1">
    <property type="nucleotide sequence ID" value="NZ_CP063849.1"/>
</dbReference>
<dbReference type="Gene3D" id="1.20.1640.10">
    <property type="entry name" value="Multidrug efflux transporter AcrB transmembrane domain"/>
    <property type="match status" value="2"/>
</dbReference>
<feature type="transmembrane region" description="Helical" evidence="8">
    <location>
        <begin position="877"/>
        <end position="897"/>
    </location>
</feature>
<feature type="transmembrane region" description="Helical" evidence="8">
    <location>
        <begin position="431"/>
        <end position="451"/>
    </location>
</feature>
<feature type="transmembrane region" description="Helical" evidence="8">
    <location>
        <begin position="528"/>
        <end position="546"/>
    </location>
</feature>
<dbReference type="SUPFAM" id="SSF82714">
    <property type="entry name" value="Multidrug efflux transporter AcrB TolC docking domain, DN and DC subdomains"/>
    <property type="match status" value="2"/>
</dbReference>
<dbReference type="PANTHER" id="PTHR32063">
    <property type="match status" value="1"/>
</dbReference>
<keyword evidence="7 8" id="KW-0472">Membrane</keyword>
<evidence type="ECO:0000313" key="10">
    <source>
        <dbReference type="Proteomes" id="UP000593892"/>
    </source>
</evidence>
<feature type="transmembrane region" description="Helical" evidence="8">
    <location>
        <begin position="981"/>
        <end position="1006"/>
    </location>
</feature>
<feature type="transmembrane region" description="Helical" evidence="8">
    <location>
        <begin position="948"/>
        <end position="969"/>
    </location>
</feature>
<dbReference type="AlphaFoldDB" id="A0A7S7SK63"/>
<evidence type="ECO:0000256" key="6">
    <source>
        <dbReference type="ARBA" id="ARBA00022989"/>
    </source>
</evidence>
<dbReference type="EMBL" id="CP063849">
    <property type="protein sequence ID" value="QOY87969.1"/>
    <property type="molecule type" value="Genomic_DNA"/>
</dbReference>
<dbReference type="SUPFAM" id="SSF82866">
    <property type="entry name" value="Multidrug efflux transporter AcrB transmembrane domain"/>
    <property type="match status" value="2"/>
</dbReference>
<keyword evidence="4" id="KW-0997">Cell inner membrane</keyword>
<feature type="transmembrane region" description="Helical" evidence="8">
    <location>
        <begin position="903"/>
        <end position="928"/>
    </location>
</feature>
<evidence type="ECO:0000256" key="5">
    <source>
        <dbReference type="ARBA" id="ARBA00022692"/>
    </source>
</evidence>
<keyword evidence="5 8" id="KW-0812">Transmembrane</keyword>
<keyword evidence="3" id="KW-1003">Cell membrane</keyword>
<evidence type="ECO:0000256" key="7">
    <source>
        <dbReference type="ARBA" id="ARBA00023136"/>
    </source>
</evidence>
<name>A0A7S7SK63_PALFE</name>
<evidence type="ECO:0000256" key="3">
    <source>
        <dbReference type="ARBA" id="ARBA00022475"/>
    </source>
</evidence>
<protein>
    <submittedName>
        <fullName evidence="9">Efflux RND transporter permease subunit</fullName>
    </submittedName>
</protein>
<dbReference type="PANTHER" id="PTHR32063:SF21">
    <property type="entry name" value="MULTIDRUG RESISTANCE PROTEIN MDTB"/>
    <property type="match status" value="1"/>
</dbReference>
<dbReference type="InterPro" id="IPR027463">
    <property type="entry name" value="AcrB_DN_DC_subdom"/>
</dbReference>
<dbReference type="Gene3D" id="3.30.70.1320">
    <property type="entry name" value="Multidrug efflux transporter AcrB pore domain like"/>
    <property type="match status" value="1"/>
</dbReference>
<dbReference type="GO" id="GO:0042910">
    <property type="term" value="F:xenobiotic transmembrane transporter activity"/>
    <property type="evidence" value="ECO:0007669"/>
    <property type="project" value="TreeGrafter"/>
</dbReference>
<keyword evidence="2" id="KW-0813">Transport</keyword>
<dbReference type="Gene3D" id="3.30.2090.10">
    <property type="entry name" value="Multidrug efflux transporter AcrB TolC docking domain, DN and DC subdomains"/>
    <property type="match status" value="2"/>
</dbReference>
<dbReference type="InterPro" id="IPR001036">
    <property type="entry name" value="Acrflvin-R"/>
</dbReference>
<evidence type="ECO:0000256" key="4">
    <source>
        <dbReference type="ARBA" id="ARBA00022519"/>
    </source>
</evidence>
<dbReference type="Pfam" id="PF00873">
    <property type="entry name" value="ACR_tran"/>
    <property type="match status" value="1"/>
</dbReference>